<gene>
    <name evidence="1" type="ORF">ODALV1_LOCUS29716</name>
</gene>
<evidence type="ECO:0000313" key="1">
    <source>
        <dbReference type="EMBL" id="CAL8143583.1"/>
    </source>
</evidence>
<proteinExistence type="predicted"/>
<organism evidence="1 2">
    <name type="scientific">Orchesella dallaii</name>
    <dbReference type="NCBI Taxonomy" id="48710"/>
    <lineage>
        <taxon>Eukaryota</taxon>
        <taxon>Metazoa</taxon>
        <taxon>Ecdysozoa</taxon>
        <taxon>Arthropoda</taxon>
        <taxon>Hexapoda</taxon>
        <taxon>Collembola</taxon>
        <taxon>Entomobryomorpha</taxon>
        <taxon>Entomobryoidea</taxon>
        <taxon>Orchesellidae</taxon>
        <taxon>Orchesellinae</taxon>
        <taxon>Orchesella</taxon>
    </lineage>
</organism>
<sequence>MNGLFSLSVSFTGENLFFHYYHKWMDGLYIIRHKKLYKLWHIHHIHLLQVGVLKKSTYKYIFKLYTYVYISHLKTEPTRKAVNT</sequence>
<accession>A0ABP1S4U1</accession>
<reference evidence="1 2" key="1">
    <citation type="submission" date="2024-08" db="EMBL/GenBank/DDBJ databases">
        <authorList>
            <person name="Cucini C."/>
            <person name="Frati F."/>
        </authorList>
    </citation>
    <scope>NUCLEOTIDE SEQUENCE [LARGE SCALE GENOMIC DNA]</scope>
</reference>
<dbReference type="Proteomes" id="UP001642540">
    <property type="component" value="Unassembled WGS sequence"/>
</dbReference>
<evidence type="ECO:0000313" key="2">
    <source>
        <dbReference type="Proteomes" id="UP001642540"/>
    </source>
</evidence>
<name>A0ABP1S4U1_9HEXA</name>
<dbReference type="EMBL" id="CAXLJM020000160">
    <property type="protein sequence ID" value="CAL8143583.1"/>
    <property type="molecule type" value="Genomic_DNA"/>
</dbReference>
<keyword evidence="2" id="KW-1185">Reference proteome</keyword>
<protein>
    <submittedName>
        <fullName evidence="1">Uncharacterized protein</fullName>
    </submittedName>
</protein>
<comment type="caution">
    <text evidence="1">The sequence shown here is derived from an EMBL/GenBank/DDBJ whole genome shotgun (WGS) entry which is preliminary data.</text>
</comment>